<dbReference type="Pfam" id="PF00650">
    <property type="entry name" value="CRAL_TRIO"/>
    <property type="match status" value="1"/>
</dbReference>
<dbReference type="Proteomes" id="UP000708208">
    <property type="component" value="Unassembled WGS sequence"/>
</dbReference>
<dbReference type="AlphaFoldDB" id="A0A8J2IYI1"/>
<evidence type="ECO:0000256" key="1">
    <source>
        <dbReference type="SAM" id="SignalP"/>
    </source>
</evidence>
<dbReference type="CDD" id="cd00170">
    <property type="entry name" value="SEC14"/>
    <property type="match status" value="1"/>
</dbReference>
<evidence type="ECO:0000313" key="3">
    <source>
        <dbReference type="EMBL" id="CAG7639361.1"/>
    </source>
</evidence>
<feature type="domain" description="CRAL-TRIO" evidence="2">
    <location>
        <begin position="46"/>
        <end position="222"/>
    </location>
</feature>
<dbReference type="PANTHER" id="PTHR23324:SF83">
    <property type="entry name" value="SEC14-LIKE PROTEIN 2"/>
    <property type="match status" value="1"/>
</dbReference>
<comment type="caution">
    <text evidence="3">The sequence shown here is derived from an EMBL/GenBank/DDBJ whole genome shotgun (WGS) entry which is preliminary data.</text>
</comment>
<evidence type="ECO:0000313" key="4">
    <source>
        <dbReference type="Proteomes" id="UP000708208"/>
    </source>
</evidence>
<proteinExistence type="predicted"/>
<feature type="signal peptide" evidence="1">
    <location>
        <begin position="1"/>
        <end position="22"/>
    </location>
</feature>
<sequence>MSATIFIYFGVLSLLGFLNSFAQIQPDEIPNELQFIVNGDLDTWEPPKDISKNYPYYLSGFDIENRPVWVLEFGKWDVPVLIARGEDWEEALSKHIDQWLWKMYNSTGLRGSPDALVKDVVAIIDMDGYNIRQINSAKAVAFVLRKMKTITIALQFAYGAYVVNANFFARNLLNLLRPIMGSEFEHLQIYGTNPSKYQPVLLKHIPRDQIPQWYGGLKDFKPIKVYG</sequence>
<dbReference type="InterPro" id="IPR051064">
    <property type="entry name" value="SEC14/CRAL-TRIO_domain"/>
</dbReference>
<protein>
    <recommendedName>
        <fullName evidence="2">CRAL-TRIO domain-containing protein</fullName>
    </recommendedName>
</protein>
<organism evidence="3 4">
    <name type="scientific">Allacma fusca</name>
    <dbReference type="NCBI Taxonomy" id="39272"/>
    <lineage>
        <taxon>Eukaryota</taxon>
        <taxon>Metazoa</taxon>
        <taxon>Ecdysozoa</taxon>
        <taxon>Arthropoda</taxon>
        <taxon>Hexapoda</taxon>
        <taxon>Collembola</taxon>
        <taxon>Symphypleona</taxon>
        <taxon>Sminthuridae</taxon>
        <taxon>Allacma</taxon>
    </lineage>
</organism>
<name>A0A8J2IYI1_9HEXA</name>
<dbReference type="PROSITE" id="PS50191">
    <property type="entry name" value="CRAL_TRIO"/>
    <property type="match status" value="1"/>
</dbReference>
<keyword evidence="1" id="KW-0732">Signal</keyword>
<dbReference type="InterPro" id="IPR001251">
    <property type="entry name" value="CRAL-TRIO_dom"/>
</dbReference>
<dbReference type="PANTHER" id="PTHR23324">
    <property type="entry name" value="SEC14 RELATED PROTEIN"/>
    <property type="match status" value="1"/>
</dbReference>
<dbReference type="EMBL" id="CAJVCH010001527">
    <property type="protein sequence ID" value="CAG7639361.1"/>
    <property type="molecule type" value="Genomic_DNA"/>
</dbReference>
<keyword evidence="4" id="KW-1185">Reference proteome</keyword>
<dbReference type="GO" id="GO:0005737">
    <property type="term" value="C:cytoplasm"/>
    <property type="evidence" value="ECO:0007669"/>
    <property type="project" value="TreeGrafter"/>
</dbReference>
<feature type="chain" id="PRO_5035248855" description="CRAL-TRIO domain-containing protein" evidence="1">
    <location>
        <begin position="23"/>
        <end position="227"/>
    </location>
</feature>
<accession>A0A8J2IYI1</accession>
<gene>
    <name evidence="3" type="ORF">AFUS01_LOCUS360</name>
</gene>
<evidence type="ECO:0000259" key="2">
    <source>
        <dbReference type="PROSITE" id="PS50191"/>
    </source>
</evidence>
<reference evidence="3" key="1">
    <citation type="submission" date="2021-06" db="EMBL/GenBank/DDBJ databases">
        <authorList>
            <person name="Hodson N. C."/>
            <person name="Mongue J. A."/>
            <person name="Jaron S. K."/>
        </authorList>
    </citation>
    <scope>NUCLEOTIDE SEQUENCE</scope>
</reference>